<dbReference type="Proteomes" id="UP000274358">
    <property type="component" value="Unassembled WGS sequence"/>
</dbReference>
<dbReference type="InterPro" id="IPR032831">
    <property type="entry name" value="LptM_cons"/>
</dbReference>
<keyword evidence="2 8" id="KW-0732">Signal</keyword>
<comment type="subcellular location">
    <subcellularLocation>
        <location evidence="1">Cell outer membrane</location>
        <topology evidence="1">Lipid-anchor</topology>
    </subcellularLocation>
</comment>
<keyword evidence="10" id="KW-1185">Reference proteome</keyword>
<evidence type="ECO:0000256" key="2">
    <source>
        <dbReference type="ARBA" id="ARBA00022729"/>
    </source>
</evidence>
<dbReference type="AlphaFoldDB" id="A0A432M5M5"/>
<dbReference type="RefSeq" id="WP_126684901.1">
    <property type="nucleotide sequence ID" value="NZ_RYYV01000007.1"/>
</dbReference>
<dbReference type="PROSITE" id="PS51257">
    <property type="entry name" value="PROKAR_LIPOPROTEIN"/>
    <property type="match status" value="1"/>
</dbReference>
<evidence type="ECO:0000313" key="9">
    <source>
        <dbReference type="EMBL" id="RUL75342.1"/>
    </source>
</evidence>
<feature type="signal peptide" evidence="8">
    <location>
        <begin position="1"/>
        <end position="16"/>
    </location>
</feature>
<keyword evidence="3" id="KW-0472">Membrane</keyword>
<sequence>MRRSILLLLPTCLAFAAVTGCGNKGPLYYPPPAAQAAPSPAPAHPAAAPASASSAETRPLGGN</sequence>
<evidence type="ECO:0000256" key="8">
    <source>
        <dbReference type="SAM" id="SignalP"/>
    </source>
</evidence>
<keyword evidence="6" id="KW-0449">Lipoprotein</keyword>
<evidence type="ECO:0000256" key="6">
    <source>
        <dbReference type="ARBA" id="ARBA00023288"/>
    </source>
</evidence>
<feature type="chain" id="PRO_5019078398" description="Sugar transporter" evidence="8">
    <location>
        <begin position="17"/>
        <end position="63"/>
    </location>
</feature>
<evidence type="ECO:0000256" key="1">
    <source>
        <dbReference type="ARBA" id="ARBA00004459"/>
    </source>
</evidence>
<reference evidence="9 10" key="1">
    <citation type="submission" date="2018-12" db="EMBL/GenBank/DDBJ databases">
        <title>Dyella dinghuensis sp. nov. DHOA06 and Dyella choica sp. nov. 4M-K27, isolated from forest soil.</title>
        <authorList>
            <person name="Qiu L.-H."/>
            <person name="Gao Z.-H."/>
        </authorList>
    </citation>
    <scope>NUCLEOTIDE SEQUENCE [LARGE SCALE GENOMIC DNA]</scope>
    <source>
        <strain evidence="9 10">4M-K27</strain>
    </source>
</reference>
<proteinExistence type="predicted"/>
<organism evidence="9 10">
    <name type="scientific">Dyella choica</name>
    <dbReference type="NCBI Taxonomy" id="1927959"/>
    <lineage>
        <taxon>Bacteria</taxon>
        <taxon>Pseudomonadati</taxon>
        <taxon>Pseudomonadota</taxon>
        <taxon>Gammaproteobacteria</taxon>
        <taxon>Lysobacterales</taxon>
        <taxon>Rhodanobacteraceae</taxon>
        <taxon>Dyella</taxon>
    </lineage>
</organism>
<comment type="caution">
    <text evidence="9">The sequence shown here is derived from an EMBL/GenBank/DDBJ whole genome shotgun (WGS) entry which is preliminary data.</text>
</comment>
<keyword evidence="5" id="KW-0998">Cell outer membrane</keyword>
<evidence type="ECO:0000256" key="5">
    <source>
        <dbReference type="ARBA" id="ARBA00023237"/>
    </source>
</evidence>
<evidence type="ECO:0000256" key="4">
    <source>
        <dbReference type="ARBA" id="ARBA00023139"/>
    </source>
</evidence>
<feature type="region of interest" description="Disordered" evidence="7">
    <location>
        <begin position="32"/>
        <end position="63"/>
    </location>
</feature>
<evidence type="ECO:0008006" key="11">
    <source>
        <dbReference type="Google" id="ProtNLM"/>
    </source>
</evidence>
<dbReference type="NCBIfam" id="NF047847">
    <property type="entry name" value="SS_mature_LptM"/>
    <property type="match status" value="1"/>
</dbReference>
<gene>
    <name evidence="9" type="ORF">EKH80_11500</name>
</gene>
<evidence type="ECO:0000256" key="3">
    <source>
        <dbReference type="ARBA" id="ARBA00023136"/>
    </source>
</evidence>
<accession>A0A432M5M5</accession>
<protein>
    <recommendedName>
        <fullName evidence="11">Sugar transporter</fullName>
    </recommendedName>
</protein>
<evidence type="ECO:0000313" key="10">
    <source>
        <dbReference type="Proteomes" id="UP000274358"/>
    </source>
</evidence>
<name>A0A432M5M5_9GAMM</name>
<evidence type="ECO:0000256" key="7">
    <source>
        <dbReference type="SAM" id="MobiDB-lite"/>
    </source>
</evidence>
<keyword evidence="4" id="KW-0564">Palmitate</keyword>
<dbReference type="EMBL" id="RYYV01000007">
    <property type="protein sequence ID" value="RUL75342.1"/>
    <property type="molecule type" value="Genomic_DNA"/>
</dbReference>
<feature type="compositionally biased region" description="Pro residues" evidence="7">
    <location>
        <begin position="32"/>
        <end position="43"/>
    </location>
</feature>
<feature type="compositionally biased region" description="Low complexity" evidence="7">
    <location>
        <begin position="44"/>
        <end position="55"/>
    </location>
</feature>